<evidence type="ECO:0000313" key="12">
    <source>
        <dbReference type="Proteomes" id="UP000790347"/>
    </source>
</evidence>
<dbReference type="GO" id="GO:0006511">
    <property type="term" value="P:ubiquitin-dependent protein catabolic process"/>
    <property type="evidence" value="ECO:0007669"/>
    <property type="project" value="InterPro"/>
</dbReference>
<dbReference type="GO" id="GO:0031625">
    <property type="term" value="F:ubiquitin protein ligase binding"/>
    <property type="evidence" value="ECO:0007669"/>
    <property type="project" value="InterPro"/>
</dbReference>
<keyword evidence="3" id="KW-1017">Isopeptide bond</keyword>
<dbReference type="AlphaFoldDB" id="A0A922L4X5"/>
<dbReference type="Gene3D" id="3.30.230.130">
    <property type="entry name" value="Cullin, Chain C, Domain 2"/>
    <property type="match status" value="1"/>
</dbReference>
<proteinExistence type="inferred from homology"/>
<evidence type="ECO:0000259" key="9">
    <source>
        <dbReference type="PROSITE" id="PS50069"/>
    </source>
</evidence>
<dbReference type="FunFam" id="1.20.1310.10:FF:000009">
    <property type="entry name" value="Cullin 5"/>
    <property type="match status" value="1"/>
</dbReference>
<dbReference type="InterPro" id="IPR036388">
    <property type="entry name" value="WH-like_DNA-bd_sf"/>
</dbReference>
<dbReference type="InterPro" id="IPR036317">
    <property type="entry name" value="Cullin_homology_sf"/>
</dbReference>
<dbReference type="Proteomes" id="UP000828236">
    <property type="component" value="Unassembled WGS sequence"/>
</dbReference>
<dbReference type="EMBL" id="ASGP02000002">
    <property type="protein sequence ID" value="KAH9520526.1"/>
    <property type="molecule type" value="Genomic_DNA"/>
</dbReference>
<organism evidence="11 12">
    <name type="scientific">Dermatophagoides farinae</name>
    <name type="common">American house dust mite</name>
    <dbReference type="NCBI Taxonomy" id="6954"/>
    <lineage>
        <taxon>Eukaryota</taxon>
        <taxon>Metazoa</taxon>
        <taxon>Ecdysozoa</taxon>
        <taxon>Arthropoda</taxon>
        <taxon>Chelicerata</taxon>
        <taxon>Arachnida</taxon>
        <taxon>Acari</taxon>
        <taxon>Acariformes</taxon>
        <taxon>Sarcoptiformes</taxon>
        <taxon>Astigmata</taxon>
        <taxon>Psoroptidia</taxon>
        <taxon>Analgoidea</taxon>
        <taxon>Pyroglyphidae</taxon>
        <taxon>Dermatophagoidinae</taxon>
        <taxon>Dermatophagoides</taxon>
    </lineage>
</organism>
<keyword evidence="4" id="KW-0833">Ubl conjugation pathway</keyword>
<dbReference type="SMART" id="SM00182">
    <property type="entry name" value="CULLIN"/>
    <property type="match status" value="1"/>
</dbReference>
<comment type="pathway">
    <text evidence="1">Protein modification; protein ubiquitination.</text>
</comment>
<reference evidence="11" key="1">
    <citation type="submission" date="2013-05" db="EMBL/GenBank/DDBJ databases">
        <authorList>
            <person name="Yim A.K.Y."/>
            <person name="Chan T.F."/>
            <person name="Ji K.M."/>
            <person name="Liu X.Y."/>
            <person name="Zhou J.W."/>
            <person name="Li R.Q."/>
            <person name="Yang K.Y."/>
            <person name="Li J."/>
            <person name="Li M."/>
            <person name="Law P.T.W."/>
            <person name="Wu Y.L."/>
            <person name="Cai Z.L."/>
            <person name="Qin H."/>
            <person name="Bao Y."/>
            <person name="Leung R.K.K."/>
            <person name="Ng P.K.S."/>
            <person name="Zou J."/>
            <person name="Zhong X.J."/>
            <person name="Ran P.X."/>
            <person name="Zhong N.S."/>
            <person name="Liu Z.G."/>
            <person name="Tsui S.K.W."/>
        </authorList>
    </citation>
    <scope>NUCLEOTIDE SEQUENCE</scope>
    <source>
        <strain evidence="11">Derf</strain>
        <tissue evidence="11">Whole organism</tissue>
    </source>
</reference>
<evidence type="ECO:0000256" key="5">
    <source>
        <dbReference type="ARBA" id="ARBA00022843"/>
    </source>
</evidence>
<dbReference type="Pfam" id="PF00888">
    <property type="entry name" value="Cullin"/>
    <property type="match status" value="1"/>
</dbReference>
<dbReference type="FunFam" id="3.30.230.130:FF:000004">
    <property type="entry name" value="Cullin 5"/>
    <property type="match status" value="1"/>
</dbReference>
<reference evidence="10" key="3">
    <citation type="journal article" date="2021" name="World Allergy Organ. J.">
        <title>Chromosome-level assembly of Dermatophagoides farinae genome and transcriptome reveals two novel allergens Der f 37 and Der f 39.</title>
        <authorList>
            <person name="Chen J."/>
            <person name="Cai Z."/>
            <person name="Fan D."/>
            <person name="Hu J."/>
            <person name="Hou Y."/>
            <person name="He Y."/>
            <person name="Zhang Z."/>
            <person name="Zhao Z."/>
            <person name="Gao P."/>
            <person name="Hu W."/>
            <person name="Sun J."/>
            <person name="Li J."/>
            <person name="Ji K."/>
        </authorList>
    </citation>
    <scope>NUCLEOTIDE SEQUENCE</scope>
    <source>
        <strain evidence="10">JKM2019</strain>
    </source>
</reference>
<dbReference type="InterPro" id="IPR045093">
    <property type="entry name" value="Cullin"/>
</dbReference>
<dbReference type="SUPFAM" id="SSF75632">
    <property type="entry name" value="Cullin homology domain"/>
    <property type="match status" value="1"/>
</dbReference>
<accession>A0A922L4X5</accession>
<protein>
    <recommendedName>
        <fullName evidence="6">Cullin-5</fullName>
    </recommendedName>
</protein>
<dbReference type="InterPro" id="IPR001373">
    <property type="entry name" value="Cullin_N"/>
</dbReference>
<dbReference type="SUPFAM" id="SSF46785">
    <property type="entry name" value="Winged helix' DNA-binding domain"/>
    <property type="match status" value="1"/>
</dbReference>
<keyword evidence="5" id="KW-0832">Ubl conjugation</keyword>
<comment type="caution">
    <text evidence="11">The sequence shown here is derived from an EMBL/GenBank/DDBJ whole genome shotgun (WGS) entry which is preliminary data.</text>
</comment>
<feature type="domain" description="Cullin family profile" evidence="9">
    <location>
        <begin position="442"/>
        <end position="673"/>
    </location>
</feature>
<evidence type="ECO:0000256" key="7">
    <source>
        <dbReference type="PROSITE-ProRule" id="PRU00330"/>
    </source>
</evidence>
<reference evidence="11" key="4">
    <citation type="journal article" date="2022" name="Res Sq">
        <title>Comparative Genomics Reveals Insights into the Divergent Evolution of Astigmatic Mites and Household Pest Adaptations.</title>
        <authorList>
            <person name="Xiong Q."/>
            <person name="Wan A.T.-Y."/>
            <person name="Liu X.-Y."/>
            <person name="Fung C.S.-H."/>
            <person name="Xiao X."/>
            <person name="Malainual N."/>
            <person name="Hou J."/>
            <person name="Wang L."/>
            <person name="Wang M."/>
            <person name="Yang K."/>
            <person name="Cui Y."/>
            <person name="Leung E."/>
            <person name="Nong W."/>
            <person name="Shin S.-K."/>
            <person name="Au S."/>
            <person name="Jeong K.Y."/>
            <person name="Chew F.T."/>
            <person name="Hui J."/>
            <person name="Leung T.F."/>
            <person name="Tungtrongchitr A."/>
            <person name="Zhong N."/>
            <person name="Liu Z."/>
            <person name="Tsui S."/>
        </authorList>
    </citation>
    <scope>NUCLEOTIDE SEQUENCE</scope>
    <source>
        <strain evidence="11">Derf</strain>
        <tissue evidence="11">Whole organism</tissue>
    </source>
</reference>
<dbReference type="PANTHER" id="PTHR11932">
    <property type="entry name" value="CULLIN"/>
    <property type="match status" value="1"/>
</dbReference>
<evidence type="ECO:0000256" key="2">
    <source>
        <dbReference type="ARBA" id="ARBA00006019"/>
    </source>
</evidence>
<dbReference type="SUPFAM" id="SSF74788">
    <property type="entry name" value="Cullin repeat-like"/>
    <property type="match status" value="1"/>
</dbReference>
<dbReference type="Gene3D" id="1.20.1310.10">
    <property type="entry name" value="Cullin Repeats"/>
    <property type="match status" value="4"/>
</dbReference>
<evidence type="ECO:0000256" key="3">
    <source>
        <dbReference type="ARBA" id="ARBA00022499"/>
    </source>
</evidence>
<evidence type="ECO:0000256" key="8">
    <source>
        <dbReference type="RuleBase" id="RU003829"/>
    </source>
</evidence>
<reference evidence="10" key="2">
    <citation type="submission" date="2020-06" db="EMBL/GenBank/DDBJ databases">
        <authorList>
            <person name="Ji K."/>
            <person name="Li J."/>
        </authorList>
    </citation>
    <scope>NUCLEOTIDE SEQUENCE</scope>
    <source>
        <strain evidence="10">JKM2019</strain>
        <tissue evidence="10">Whole body</tissue>
    </source>
</reference>
<dbReference type="OrthoDB" id="27073at2759"/>
<sequence length="826" mass="96628">MDVRLDSTQRSMSPQGSSFNEVWPQIEPLVKKIFTNDTLSKSDWQEIFWKVHLTCMWDPHSAYQLQQRLRELFSFYITREQRFIFSNAQTDLSLMKAYMVAWKRFMFYYTYVPLPFAPLEKLVFNRGGPIGDNHTKSEETDNFLRLSMMEMWVLHIFSRVSDQLVHGAMLLVDAERKNVHSDPQLIVGVKESCVNLCKYLPNRHYIYRNNFESVYLASIESFYQAKGQEYYNEHGVLNYMKWVDQKIKEEIDRANRYLEPQSLSKVISSCVNTLVARYKEMLADKFLDLIKCRDIVSLNLMFTLLDRVDNGIDPLLEKFEKYMTNIGMENLRLEAMTIAQDSEKYIDNLLKLFNMATTLIQEAFNSDSRFLTTRDMSINMLINDKTIFALAFALKQNNNNGQTSVNDSNAGAATTDESLTANSSNSVIAIGNQSQKKWFESRNAELFANFCDILLRRTNVSRHLSPEQIESKLKNVILLLKYLQDKDVYMKYYKAHLTRRLILDVSIDLDKEEMMVNWLREVGMPADYVNKISRMFQDLKVSEDFNRQYKLCCDKQVGDLINVKILNSSTWSRNMEKVNVSLPSEIEELMPKIESFYKNKHNGRNLFWHHQFSYGIVTFHSDNGSYDLDVTSYQAAVLFAWNDRPTDSISLETLILSTQLPNVELRKTLWSLVSNAKLKTQLLLVDHHDGNPPGKANQAIKSFKDFSDDSRFIINLKFSLYGKTGRMMKRGRFNLIGRLQLQPEKFREEEAESIVKLRILRTQEAIMKIMKMRKTTTCNALHLELTHVLKEMFVPSKQLIKDQLEWLIENEYIRRDPNDHTVLTYC</sequence>
<gene>
    <name evidence="11" type="primary">CUL5</name>
    <name evidence="11" type="ORF">DERF_004230</name>
    <name evidence="10" type="ORF">HUG17_0394</name>
</gene>
<dbReference type="InterPro" id="IPR016159">
    <property type="entry name" value="Cullin_repeat-like_dom_sf"/>
</dbReference>
<dbReference type="EMBL" id="SDOV01000001">
    <property type="protein sequence ID" value="KAH7644856.1"/>
    <property type="molecule type" value="Genomic_DNA"/>
</dbReference>
<dbReference type="InterPro" id="IPR036390">
    <property type="entry name" value="WH_DNA-bd_sf"/>
</dbReference>
<evidence type="ECO:0000256" key="1">
    <source>
        <dbReference type="ARBA" id="ARBA00004906"/>
    </source>
</evidence>
<dbReference type="InterPro" id="IPR016158">
    <property type="entry name" value="Cullin_homology"/>
</dbReference>
<dbReference type="PROSITE" id="PS50069">
    <property type="entry name" value="CULLIN_2"/>
    <property type="match status" value="1"/>
</dbReference>
<dbReference type="SMART" id="SM00884">
    <property type="entry name" value="Cullin_Nedd8"/>
    <property type="match status" value="1"/>
</dbReference>
<dbReference type="Pfam" id="PF26557">
    <property type="entry name" value="Cullin_AB"/>
    <property type="match status" value="1"/>
</dbReference>
<dbReference type="InterPro" id="IPR059120">
    <property type="entry name" value="Cullin-like_AB"/>
</dbReference>
<evidence type="ECO:0000313" key="11">
    <source>
        <dbReference type="EMBL" id="KAH9520526.1"/>
    </source>
</evidence>
<dbReference type="Proteomes" id="UP000790347">
    <property type="component" value="Unassembled WGS sequence"/>
</dbReference>
<dbReference type="Pfam" id="PF10557">
    <property type="entry name" value="Cullin_Nedd8"/>
    <property type="match status" value="1"/>
</dbReference>
<keyword evidence="12" id="KW-1185">Reference proteome</keyword>
<evidence type="ECO:0000313" key="10">
    <source>
        <dbReference type="EMBL" id="KAH7644856.1"/>
    </source>
</evidence>
<dbReference type="Gene3D" id="1.10.10.10">
    <property type="entry name" value="Winged helix-like DNA-binding domain superfamily/Winged helix DNA-binding domain"/>
    <property type="match status" value="1"/>
</dbReference>
<comment type="similarity">
    <text evidence="2 7 8">Belongs to the cullin family.</text>
</comment>
<evidence type="ECO:0000256" key="4">
    <source>
        <dbReference type="ARBA" id="ARBA00022786"/>
    </source>
</evidence>
<name>A0A922L4X5_DERFA</name>
<dbReference type="InterPro" id="IPR019559">
    <property type="entry name" value="Cullin_neddylation_domain"/>
</dbReference>
<evidence type="ECO:0000256" key="6">
    <source>
        <dbReference type="ARBA" id="ARBA00040451"/>
    </source>
</evidence>
<dbReference type="FunFam" id="1.20.1310.10:FF:000014">
    <property type="entry name" value="Cullin 5"/>
    <property type="match status" value="1"/>
</dbReference>